<reference evidence="1" key="1">
    <citation type="submission" date="2024-02" db="EMBL/GenBank/DDBJ databases">
        <title>Metagenome Assembled Genome of Zalaria obscura JY119.</title>
        <authorList>
            <person name="Vighnesh L."/>
            <person name="Jagadeeshwari U."/>
            <person name="Venkata Ramana C."/>
            <person name="Sasikala C."/>
        </authorList>
    </citation>
    <scope>NUCLEOTIDE SEQUENCE</scope>
    <source>
        <strain evidence="1">JY119</strain>
    </source>
</reference>
<dbReference type="Proteomes" id="UP001320706">
    <property type="component" value="Unassembled WGS sequence"/>
</dbReference>
<sequence>MSDTHPEEKPKSGAESPTTAKEVDFDEETQETGVTSPKGASSSPSKPTVSSEEEEAPPTKPPRPLSPQQQMENTLIEAFPSIDAKVVRAVLMASGGQLEPAFNALLGMSDPDFKPEEAAPPQPPRPTAAQRQLEQDELYARQLAEHYQNVQRPPRSSSYDQRERNPPLPRRPNQQNVPHDELYDDRERSFFDDDLPVIRKNIEKGFLETQSKVNKWISDFKKRIDGDEDDPYDGPTRQEGPSQHYRQDSGPQNDRVYGIRKSADIGRRSGGRESYDADPHVLGDDFTALELRDDDGMIWLTLEYQSRRELELTTHSAPPARPSSGRPLANPDLFKTSVAPPQSGPVDEVDAIDRKLQKQTSPKDDVKQAKWQPLTSVAPNPESEDNDPFSLGDSDDEREKEDKTKDLREADTNRLKEAARNSVSAGSSDSAPKGLQASERSGSMSTKNKEAEELLAGKK</sequence>
<proteinExistence type="predicted"/>
<protein>
    <submittedName>
        <fullName evidence="1">Ubiquitin-binding protein cue5</fullName>
    </submittedName>
</protein>
<organism evidence="1 2">
    <name type="scientific">Zalaria obscura</name>
    <dbReference type="NCBI Taxonomy" id="2024903"/>
    <lineage>
        <taxon>Eukaryota</taxon>
        <taxon>Fungi</taxon>
        <taxon>Dikarya</taxon>
        <taxon>Ascomycota</taxon>
        <taxon>Pezizomycotina</taxon>
        <taxon>Dothideomycetes</taxon>
        <taxon>Dothideomycetidae</taxon>
        <taxon>Dothideales</taxon>
        <taxon>Zalariaceae</taxon>
        <taxon>Zalaria</taxon>
    </lineage>
</organism>
<keyword evidence="2" id="KW-1185">Reference proteome</keyword>
<evidence type="ECO:0000313" key="1">
    <source>
        <dbReference type="EMBL" id="KAK8196581.1"/>
    </source>
</evidence>
<comment type="caution">
    <text evidence="1">The sequence shown here is derived from an EMBL/GenBank/DDBJ whole genome shotgun (WGS) entry which is preliminary data.</text>
</comment>
<name>A0ACC3S593_9PEZI</name>
<evidence type="ECO:0000313" key="2">
    <source>
        <dbReference type="Proteomes" id="UP001320706"/>
    </source>
</evidence>
<dbReference type="EMBL" id="JAMKPW020000041">
    <property type="protein sequence ID" value="KAK8196581.1"/>
    <property type="molecule type" value="Genomic_DNA"/>
</dbReference>
<accession>A0ACC3S593</accession>
<gene>
    <name evidence="1" type="primary">CUE5</name>
    <name evidence="1" type="ORF">M8818_006746</name>
</gene>